<comment type="caution">
    <text evidence="5">The sequence shown here is derived from an EMBL/GenBank/DDBJ whole genome shotgun (WGS) entry which is preliminary data.</text>
</comment>
<dbReference type="GO" id="GO:0008483">
    <property type="term" value="F:transaminase activity"/>
    <property type="evidence" value="ECO:0007669"/>
    <property type="project" value="TreeGrafter"/>
</dbReference>
<dbReference type="PIRSF" id="PIRSF000390">
    <property type="entry name" value="PLP_StrS"/>
    <property type="match status" value="1"/>
</dbReference>
<keyword evidence="3 4" id="KW-0663">Pyridoxal phosphate</keyword>
<dbReference type="Gene3D" id="3.90.1150.10">
    <property type="entry name" value="Aspartate Aminotransferase, domain 1"/>
    <property type="match status" value="1"/>
</dbReference>
<dbReference type="GO" id="GO:0000271">
    <property type="term" value="P:polysaccharide biosynthetic process"/>
    <property type="evidence" value="ECO:0007669"/>
    <property type="project" value="TreeGrafter"/>
</dbReference>
<evidence type="ECO:0000256" key="4">
    <source>
        <dbReference type="RuleBase" id="RU004508"/>
    </source>
</evidence>
<protein>
    <submittedName>
        <fullName evidence="5">dTDP-4-amino-4,6-dideoxygalactose transaminase</fullName>
    </submittedName>
</protein>
<dbReference type="Gene3D" id="3.40.640.10">
    <property type="entry name" value="Type I PLP-dependent aspartate aminotransferase-like (Major domain)"/>
    <property type="match status" value="1"/>
</dbReference>
<dbReference type="InterPro" id="IPR015421">
    <property type="entry name" value="PyrdxlP-dep_Trfase_major"/>
</dbReference>
<dbReference type="AlphaFoldDB" id="A0A561SW26"/>
<dbReference type="Pfam" id="PF01041">
    <property type="entry name" value="DegT_DnrJ_EryC1"/>
    <property type="match status" value="1"/>
</dbReference>
<feature type="modified residue" description="N6-(pyridoxal phosphate)lysine" evidence="3">
    <location>
        <position position="190"/>
    </location>
</feature>
<dbReference type="SUPFAM" id="SSF53383">
    <property type="entry name" value="PLP-dependent transferases"/>
    <property type="match status" value="1"/>
</dbReference>
<comment type="cofactor">
    <cofactor evidence="1">
        <name>pyridoxal 5'-phosphate</name>
        <dbReference type="ChEBI" id="CHEBI:597326"/>
    </cofactor>
</comment>
<dbReference type="InterPro" id="IPR000653">
    <property type="entry name" value="DegT/StrS_aminotransferase"/>
</dbReference>
<evidence type="ECO:0000313" key="5">
    <source>
        <dbReference type="EMBL" id="TWF79031.1"/>
    </source>
</evidence>
<dbReference type="InterPro" id="IPR015424">
    <property type="entry name" value="PyrdxlP-dep_Trfase"/>
</dbReference>
<evidence type="ECO:0000256" key="2">
    <source>
        <dbReference type="PIRSR" id="PIRSR000390-1"/>
    </source>
</evidence>
<dbReference type="InterPro" id="IPR015422">
    <property type="entry name" value="PyrdxlP-dep_Trfase_small"/>
</dbReference>
<evidence type="ECO:0000256" key="3">
    <source>
        <dbReference type="PIRSR" id="PIRSR000390-2"/>
    </source>
</evidence>
<proteinExistence type="inferred from homology"/>
<gene>
    <name evidence="5" type="ORF">FHX44_114957</name>
</gene>
<comment type="similarity">
    <text evidence="4">Belongs to the DegT/DnrJ/EryC1 family.</text>
</comment>
<accession>A0A561SW26</accession>
<dbReference type="Proteomes" id="UP000321261">
    <property type="component" value="Unassembled WGS sequence"/>
</dbReference>
<organism evidence="5 6">
    <name type="scientific">Pseudonocardia hierapolitana</name>
    <dbReference type="NCBI Taxonomy" id="1128676"/>
    <lineage>
        <taxon>Bacteria</taxon>
        <taxon>Bacillati</taxon>
        <taxon>Actinomycetota</taxon>
        <taxon>Actinomycetes</taxon>
        <taxon>Pseudonocardiales</taxon>
        <taxon>Pseudonocardiaceae</taxon>
        <taxon>Pseudonocardia</taxon>
    </lineage>
</organism>
<dbReference type="CDD" id="cd00616">
    <property type="entry name" value="AHBA_syn"/>
    <property type="match status" value="1"/>
</dbReference>
<dbReference type="GO" id="GO:0030170">
    <property type="term" value="F:pyridoxal phosphate binding"/>
    <property type="evidence" value="ECO:0007669"/>
    <property type="project" value="TreeGrafter"/>
</dbReference>
<evidence type="ECO:0000313" key="6">
    <source>
        <dbReference type="Proteomes" id="UP000321261"/>
    </source>
</evidence>
<sequence>MGERGSMIQAGLPVIELAAPMLGEPEKQALAEVIDGRWLTMGDRVRRFEQAFAGLHEVEDAVAVNSGTAALQLSLAACDIGPGMEVLVPSMSFVATASVVVHVGATPVFVDVEGVDRPHMSIDDARRHITDRTRAIMIMHYGGYEMDVAAWRALADGHDLLLFEDAAHVAGLVGPGAVSDAAAFSFFTNKNMTTAEGGMVVMRDAERRQRARLLRTHGMTANTLDRTRGRAVGYDVVECGHNFRMDELRGALGLVQVERLAGWNKARRELVAHYRAELGRGAPEIVVPFDPAHRTSGHIMPVLLPEGCNRAKVMAEMRAEGVQTSVHFPAIHQFEYYRRSCGETSLPNTERFSDRQLTLPLHPALDTSDVERVVAALCRAVGVAV</sequence>
<feature type="active site" description="Proton acceptor" evidence="2">
    <location>
        <position position="190"/>
    </location>
</feature>
<dbReference type="EMBL" id="VIWU01000001">
    <property type="protein sequence ID" value="TWF79031.1"/>
    <property type="molecule type" value="Genomic_DNA"/>
</dbReference>
<reference evidence="5 6" key="1">
    <citation type="submission" date="2019-06" db="EMBL/GenBank/DDBJ databases">
        <title>Sequencing the genomes of 1000 actinobacteria strains.</title>
        <authorList>
            <person name="Klenk H.-P."/>
        </authorList>
    </citation>
    <scope>NUCLEOTIDE SEQUENCE [LARGE SCALE GENOMIC DNA]</scope>
    <source>
        <strain evidence="5 6">DSM 45671</strain>
    </source>
</reference>
<keyword evidence="6" id="KW-1185">Reference proteome</keyword>
<name>A0A561SW26_9PSEU</name>
<dbReference type="PANTHER" id="PTHR30244:SF34">
    <property type="entry name" value="DTDP-4-AMINO-4,6-DIDEOXYGALACTOSE TRANSAMINASE"/>
    <property type="match status" value="1"/>
</dbReference>
<evidence type="ECO:0000256" key="1">
    <source>
        <dbReference type="ARBA" id="ARBA00001933"/>
    </source>
</evidence>
<dbReference type="PANTHER" id="PTHR30244">
    <property type="entry name" value="TRANSAMINASE"/>
    <property type="match status" value="1"/>
</dbReference>